<dbReference type="AlphaFoldDB" id="A0A9D4ZCH3"/>
<accession>A0A9D4ZCH3</accession>
<feature type="region of interest" description="Disordered" evidence="1">
    <location>
        <begin position="82"/>
        <end position="118"/>
    </location>
</feature>
<sequence>MYEVSGHKVRGRLAQRGQLGYVPPWPEPRDHVIAFSDDYQMKVAFIVEVDGPRRKALLFWLDDAESEIFWLDWKSIATVIPSSTEGRADEATSSQRTCHERAQSEAGCGELMMDGPVH</sequence>
<dbReference type="Proteomes" id="UP000886520">
    <property type="component" value="Chromosome 14"/>
</dbReference>
<feature type="compositionally biased region" description="Polar residues" evidence="1">
    <location>
        <begin position="82"/>
        <end position="96"/>
    </location>
</feature>
<protein>
    <submittedName>
        <fullName evidence="2">Uncharacterized protein</fullName>
    </submittedName>
</protein>
<evidence type="ECO:0000256" key="1">
    <source>
        <dbReference type="SAM" id="MobiDB-lite"/>
    </source>
</evidence>
<name>A0A9D4ZCH3_ADICA</name>
<comment type="caution">
    <text evidence="2">The sequence shown here is derived from an EMBL/GenBank/DDBJ whole genome shotgun (WGS) entry which is preliminary data.</text>
</comment>
<evidence type="ECO:0000313" key="3">
    <source>
        <dbReference type="Proteomes" id="UP000886520"/>
    </source>
</evidence>
<dbReference type="EMBL" id="JABFUD020000014">
    <property type="protein sequence ID" value="KAI5070433.1"/>
    <property type="molecule type" value="Genomic_DNA"/>
</dbReference>
<proteinExistence type="predicted"/>
<reference evidence="2" key="1">
    <citation type="submission" date="2021-01" db="EMBL/GenBank/DDBJ databases">
        <title>Adiantum capillus-veneris genome.</title>
        <authorList>
            <person name="Fang Y."/>
            <person name="Liao Q."/>
        </authorList>
    </citation>
    <scope>NUCLEOTIDE SEQUENCE</scope>
    <source>
        <strain evidence="2">H3</strain>
        <tissue evidence="2">Leaf</tissue>
    </source>
</reference>
<keyword evidence="3" id="KW-1185">Reference proteome</keyword>
<organism evidence="2 3">
    <name type="scientific">Adiantum capillus-veneris</name>
    <name type="common">Maidenhair fern</name>
    <dbReference type="NCBI Taxonomy" id="13818"/>
    <lineage>
        <taxon>Eukaryota</taxon>
        <taxon>Viridiplantae</taxon>
        <taxon>Streptophyta</taxon>
        <taxon>Embryophyta</taxon>
        <taxon>Tracheophyta</taxon>
        <taxon>Polypodiopsida</taxon>
        <taxon>Polypodiidae</taxon>
        <taxon>Polypodiales</taxon>
        <taxon>Pteridineae</taxon>
        <taxon>Pteridaceae</taxon>
        <taxon>Vittarioideae</taxon>
        <taxon>Adiantum</taxon>
    </lineage>
</organism>
<evidence type="ECO:0000313" key="2">
    <source>
        <dbReference type="EMBL" id="KAI5070433.1"/>
    </source>
</evidence>
<gene>
    <name evidence="2" type="ORF">GOP47_0014776</name>
</gene>